<evidence type="ECO:0000256" key="1">
    <source>
        <dbReference type="SAM" id="SignalP"/>
    </source>
</evidence>
<sequence length="183" mass="19979">MFKSLLSLMVLLIGMAACSLPTSQSDVRPVMDRSYTLTGLNFAVAEGLTVSEENRYYPTSDIVWRGDAPGPRGDQIGAMFKTAADRNKSVIRGDVPIVVDVQLLRFHGVTERTRGSIGGVYNIIFMLTVRDARTGEVIEPARRVVANLPAPGGSEAMALEHQGRTEKVEVTNFLTATLRNQLI</sequence>
<reference evidence="2 3" key="1">
    <citation type="submission" date="2018-03" db="EMBL/GenBank/DDBJ databases">
        <title>Genomic Encyclopedia of Archaeal and Bacterial Type Strains, Phase II (KMG-II): from individual species to whole genera.</title>
        <authorList>
            <person name="Goeker M."/>
        </authorList>
    </citation>
    <scope>NUCLEOTIDE SEQUENCE [LARGE SCALE GENOMIC DNA]</scope>
    <source>
        <strain evidence="2 3">DSM 101533</strain>
    </source>
</reference>
<keyword evidence="1" id="KW-0732">Signal</keyword>
<keyword evidence="3" id="KW-1185">Reference proteome</keyword>
<comment type="caution">
    <text evidence="2">The sequence shown here is derived from an EMBL/GenBank/DDBJ whole genome shotgun (WGS) entry which is preliminary data.</text>
</comment>
<evidence type="ECO:0008006" key="4">
    <source>
        <dbReference type="Google" id="ProtNLM"/>
    </source>
</evidence>
<feature type="chain" id="PRO_5015542663" description="Lipoprotein" evidence="1">
    <location>
        <begin position="20"/>
        <end position="183"/>
    </location>
</feature>
<dbReference type="InterPro" id="IPR046705">
    <property type="entry name" value="DUF6778"/>
</dbReference>
<dbReference type="RefSeq" id="WP_106353938.1">
    <property type="nucleotide sequence ID" value="NZ_PVTP01000001.1"/>
</dbReference>
<gene>
    <name evidence="2" type="ORF">CLV80_101260</name>
</gene>
<name>A0A2T0W4K4_9RHOB</name>
<dbReference type="AlphaFoldDB" id="A0A2T0W4K4"/>
<accession>A0A2T0W4K4</accession>
<dbReference type="Pfam" id="PF20569">
    <property type="entry name" value="DUF6778"/>
    <property type="match status" value="1"/>
</dbReference>
<dbReference type="Proteomes" id="UP000238007">
    <property type="component" value="Unassembled WGS sequence"/>
</dbReference>
<evidence type="ECO:0000313" key="3">
    <source>
        <dbReference type="Proteomes" id="UP000238007"/>
    </source>
</evidence>
<evidence type="ECO:0000313" key="2">
    <source>
        <dbReference type="EMBL" id="PRY80408.1"/>
    </source>
</evidence>
<dbReference type="PROSITE" id="PS51257">
    <property type="entry name" value="PROKAR_LIPOPROTEIN"/>
    <property type="match status" value="1"/>
</dbReference>
<protein>
    <recommendedName>
        <fullName evidence="4">Lipoprotein</fullName>
    </recommendedName>
</protein>
<organism evidence="2 3">
    <name type="scientific">Yoonia maritima</name>
    <dbReference type="NCBI Taxonomy" id="1435347"/>
    <lineage>
        <taxon>Bacteria</taxon>
        <taxon>Pseudomonadati</taxon>
        <taxon>Pseudomonadota</taxon>
        <taxon>Alphaproteobacteria</taxon>
        <taxon>Rhodobacterales</taxon>
        <taxon>Paracoccaceae</taxon>
        <taxon>Yoonia</taxon>
    </lineage>
</organism>
<dbReference type="EMBL" id="PVTP01000001">
    <property type="protein sequence ID" value="PRY80408.1"/>
    <property type="molecule type" value="Genomic_DNA"/>
</dbReference>
<dbReference type="OrthoDB" id="7836640at2"/>
<proteinExistence type="predicted"/>
<feature type="signal peptide" evidence="1">
    <location>
        <begin position="1"/>
        <end position="19"/>
    </location>
</feature>